<protein>
    <submittedName>
        <fullName evidence="3">Uncharacterized protein LOC120255015</fullName>
    </submittedName>
</protein>
<evidence type="ECO:0000313" key="3">
    <source>
        <dbReference type="RefSeq" id="XP_039118876.1"/>
    </source>
</evidence>
<keyword evidence="2" id="KW-1185">Reference proteome</keyword>
<proteinExistence type="predicted"/>
<evidence type="ECO:0000256" key="1">
    <source>
        <dbReference type="SAM" id="MobiDB-lite"/>
    </source>
</evidence>
<evidence type="ECO:0000313" key="2">
    <source>
        <dbReference type="Proteomes" id="UP001515500"/>
    </source>
</evidence>
<dbReference type="Proteomes" id="UP001515500">
    <property type="component" value="Unplaced"/>
</dbReference>
<accession>A0AB40AX32</accession>
<dbReference type="AlphaFoldDB" id="A0AB40AX32"/>
<feature type="region of interest" description="Disordered" evidence="1">
    <location>
        <begin position="1"/>
        <end position="36"/>
    </location>
</feature>
<feature type="compositionally biased region" description="Basic and acidic residues" evidence="1">
    <location>
        <begin position="27"/>
        <end position="36"/>
    </location>
</feature>
<dbReference type="RefSeq" id="XP_039118876.1">
    <property type="nucleotide sequence ID" value="XM_039262942.1"/>
</dbReference>
<reference evidence="3" key="1">
    <citation type="submission" date="2025-08" db="UniProtKB">
        <authorList>
            <consortium name="RefSeq"/>
        </authorList>
    </citation>
    <scope>IDENTIFICATION</scope>
</reference>
<sequence length="156" mass="18377">MSNKGDQNLEDNEALALGRPKRRRKPVDRYRTEDFREKKKKKLLHIPEGKGIKLRGIKKGQRSKAKYIEFLWVFVESSRDVLQMLEELGGNELSAVNDMDEKMQFFRCLRYWLILHQVIVEVPQMIWGIPGWKVMQILEGKLEPLNLRISPLFVAL</sequence>
<gene>
    <name evidence="3" type="primary">LOC120255015</name>
</gene>
<name>A0AB40AX32_DIOCR</name>
<dbReference type="GeneID" id="120255015"/>
<organism evidence="2 3">
    <name type="scientific">Dioscorea cayennensis subsp. rotundata</name>
    <name type="common">White Guinea yam</name>
    <name type="synonym">Dioscorea rotundata</name>
    <dbReference type="NCBI Taxonomy" id="55577"/>
    <lineage>
        <taxon>Eukaryota</taxon>
        <taxon>Viridiplantae</taxon>
        <taxon>Streptophyta</taxon>
        <taxon>Embryophyta</taxon>
        <taxon>Tracheophyta</taxon>
        <taxon>Spermatophyta</taxon>
        <taxon>Magnoliopsida</taxon>
        <taxon>Liliopsida</taxon>
        <taxon>Dioscoreales</taxon>
        <taxon>Dioscoreaceae</taxon>
        <taxon>Dioscorea</taxon>
    </lineage>
</organism>